<evidence type="ECO:0000313" key="2">
    <source>
        <dbReference type="EMBL" id="PSN61354.1"/>
    </source>
</evidence>
<sequence>MTKDDDLPGSSRGLREVPWRYALATGTSLQFQDLQAHHWSMTIAYNVLFILSDVDILVAVVWGVNRCLRQRLVGGPVLIHVPIATHLSDGDGRCPVQPRVLMTS</sequence>
<evidence type="ECO:0000256" key="1">
    <source>
        <dbReference type="SAM" id="Phobius"/>
    </source>
</evidence>
<keyword evidence="1" id="KW-1133">Transmembrane helix</keyword>
<name>A0A2T2N7E7_CORCC</name>
<keyword evidence="1" id="KW-0812">Transmembrane</keyword>
<proteinExistence type="predicted"/>
<dbReference type="EMBL" id="KZ678144">
    <property type="protein sequence ID" value="PSN61354.1"/>
    <property type="molecule type" value="Genomic_DNA"/>
</dbReference>
<gene>
    <name evidence="2" type="ORF">BS50DRAFT_149063</name>
</gene>
<dbReference type="Proteomes" id="UP000240883">
    <property type="component" value="Unassembled WGS sequence"/>
</dbReference>
<keyword evidence="3" id="KW-1185">Reference proteome</keyword>
<keyword evidence="1" id="KW-0472">Membrane</keyword>
<organism evidence="2 3">
    <name type="scientific">Corynespora cassiicola Philippines</name>
    <dbReference type="NCBI Taxonomy" id="1448308"/>
    <lineage>
        <taxon>Eukaryota</taxon>
        <taxon>Fungi</taxon>
        <taxon>Dikarya</taxon>
        <taxon>Ascomycota</taxon>
        <taxon>Pezizomycotina</taxon>
        <taxon>Dothideomycetes</taxon>
        <taxon>Pleosporomycetidae</taxon>
        <taxon>Pleosporales</taxon>
        <taxon>Corynesporascaceae</taxon>
        <taxon>Corynespora</taxon>
    </lineage>
</organism>
<feature type="transmembrane region" description="Helical" evidence="1">
    <location>
        <begin position="43"/>
        <end position="64"/>
    </location>
</feature>
<protein>
    <submittedName>
        <fullName evidence="2">Uncharacterized protein</fullName>
    </submittedName>
</protein>
<dbReference type="AlphaFoldDB" id="A0A2T2N7E7"/>
<accession>A0A2T2N7E7</accession>
<reference evidence="2 3" key="1">
    <citation type="journal article" date="2018" name="Front. Microbiol.">
        <title>Genome-Wide Analysis of Corynespora cassiicola Leaf Fall Disease Putative Effectors.</title>
        <authorList>
            <person name="Lopez D."/>
            <person name="Ribeiro S."/>
            <person name="Label P."/>
            <person name="Fumanal B."/>
            <person name="Venisse J.S."/>
            <person name="Kohler A."/>
            <person name="de Oliveira R.R."/>
            <person name="Labutti K."/>
            <person name="Lipzen A."/>
            <person name="Lail K."/>
            <person name="Bauer D."/>
            <person name="Ohm R.A."/>
            <person name="Barry K.W."/>
            <person name="Spatafora J."/>
            <person name="Grigoriev I.V."/>
            <person name="Martin F.M."/>
            <person name="Pujade-Renaud V."/>
        </authorList>
    </citation>
    <scope>NUCLEOTIDE SEQUENCE [LARGE SCALE GENOMIC DNA]</scope>
    <source>
        <strain evidence="2 3">Philippines</strain>
    </source>
</reference>
<evidence type="ECO:0000313" key="3">
    <source>
        <dbReference type="Proteomes" id="UP000240883"/>
    </source>
</evidence>